<dbReference type="SMART" id="SM00758">
    <property type="entry name" value="PA14"/>
    <property type="match status" value="1"/>
</dbReference>
<dbReference type="InterPro" id="IPR012938">
    <property type="entry name" value="Glc/Sorbosone_DH"/>
</dbReference>
<dbReference type="SUPFAM" id="SSF48726">
    <property type="entry name" value="Immunoglobulin"/>
    <property type="match status" value="1"/>
</dbReference>
<dbReference type="PROSITE" id="PS51820">
    <property type="entry name" value="PA14"/>
    <property type="match status" value="1"/>
</dbReference>
<dbReference type="PROSITE" id="PS50835">
    <property type="entry name" value="IG_LIKE"/>
    <property type="match status" value="1"/>
</dbReference>
<dbReference type="Gene3D" id="3.90.182.10">
    <property type="entry name" value="Toxin - Anthrax Protective Antigen,domain 1"/>
    <property type="match status" value="1"/>
</dbReference>
<dbReference type="PANTHER" id="PTHR19328:SF75">
    <property type="entry name" value="ALDOSE SUGAR DEHYDROGENASE YLII"/>
    <property type="match status" value="1"/>
</dbReference>
<dbReference type="Pfam" id="PF13927">
    <property type="entry name" value="Ig_3"/>
    <property type="match status" value="1"/>
</dbReference>
<accession>A0ABX7NRC0</accession>
<protein>
    <submittedName>
        <fullName evidence="4">PQQ-dependent sugar dehydrogenase</fullName>
    </submittedName>
</protein>
<feature type="domain" description="Ig-like" evidence="2">
    <location>
        <begin position="385"/>
        <end position="466"/>
    </location>
</feature>
<gene>
    <name evidence="4" type="ORF">JY651_40565</name>
</gene>
<reference evidence="4 5" key="1">
    <citation type="submission" date="2021-02" db="EMBL/GenBank/DDBJ databases">
        <title>De Novo genome assembly of isolated myxobacteria.</title>
        <authorList>
            <person name="Stevens D.C."/>
        </authorList>
    </citation>
    <scope>NUCLEOTIDE SEQUENCE [LARGE SCALE GENOMIC DNA]</scope>
    <source>
        <strain evidence="5">SCPEA02</strain>
    </source>
</reference>
<keyword evidence="1" id="KW-0732">Signal</keyword>
<dbReference type="InterPro" id="IPR013783">
    <property type="entry name" value="Ig-like_fold"/>
</dbReference>
<dbReference type="InterPro" id="IPR011042">
    <property type="entry name" value="6-blade_b-propeller_TolB-like"/>
</dbReference>
<dbReference type="Gene3D" id="2.120.10.30">
    <property type="entry name" value="TolB, C-terminal domain"/>
    <property type="match status" value="1"/>
</dbReference>
<feature type="domain" description="PA14" evidence="3">
    <location>
        <begin position="658"/>
        <end position="795"/>
    </location>
</feature>
<evidence type="ECO:0000259" key="3">
    <source>
        <dbReference type="PROSITE" id="PS51820"/>
    </source>
</evidence>
<dbReference type="InterPro" id="IPR011041">
    <property type="entry name" value="Quinoprot_gluc/sorb_DH_b-prop"/>
</dbReference>
<evidence type="ECO:0000259" key="2">
    <source>
        <dbReference type="PROSITE" id="PS50835"/>
    </source>
</evidence>
<dbReference type="RefSeq" id="WP_206722997.1">
    <property type="nucleotide sequence ID" value="NZ_CP071090.1"/>
</dbReference>
<dbReference type="Pfam" id="PF07691">
    <property type="entry name" value="PA14"/>
    <property type="match status" value="1"/>
</dbReference>
<dbReference type="PANTHER" id="PTHR19328">
    <property type="entry name" value="HEDGEHOG-INTERACTING PROTEIN"/>
    <property type="match status" value="1"/>
</dbReference>
<dbReference type="Proteomes" id="UP000662747">
    <property type="component" value="Chromosome"/>
</dbReference>
<evidence type="ECO:0000313" key="4">
    <source>
        <dbReference type="EMBL" id="QSQ21419.1"/>
    </source>
</evidence>
<dbReference type="SUPFAM" id="SSF50952">
    <property type="entry name" value="Soluble quinoprotein glucose dehydrogenase"/>
    <property type="match status" value="1"/>
</dbReference>
<evidence type="ECO:0000313" key="5">
    <source>
        <dbReference type="Proteomes" id="UP000662747"/>
    </source>
</evidence>
<dbReference type="InterPro" id="IPR036179">
    <property type="entry name" value="Ig-like_dom_sf"/>
</dbReference>
<name>A0ABX7NRC0_9BACT</name>
<organism evidence="4 5">
    <name type="scientific">Pyxidicoccus parkwayensis</name>
    <dbReference type="NCBI Taxonomy" id="2813578"/>
    <lineage>
        <taxon>Bacteria</taxon>
        <taxon>Pseudomonadati</taxon>
        <taxon>Myxococcota</taxon>
        <taxon>Myxococcia</taxon>
        <taxon>Myxococcales</taxon>
        <taxon>Cystobacterineae</taxon>
        <taxon>Myxococcaceae</taxon>
        <taxon>Pyxidicoccus</taxon>
    </lineage>
</organism>
<keyword evidence="5" id="KW-1185">Reference proteome</keyword>
<sequence>MRSHLLLSLACLLCLASCAEPEPTVEPLLPESAIGQQRAATVPPSFTDTEVANNLGSPTAMAFAPDGRLFVCEQEGKLRVIQNGMLLAEPFVTVTTDDNGERGLLGVAFDPGFPQQPYVYVYYTSPSPVLRNRVSRFTANGNRAVSGSEVVLLELDPLTSASNHNGGALHFGRDGKLYIAVGDNARSANARELTTLKGKMLRINPDGSIPTDNPFVSSTTGVYRAIWAIGLRNPFSFAIQPGTGRMLINDVGASHWEEINVGVAGSNYGWPDTEGPTTDTRFRAPLYAYGHGTGNSLGCAITGGTLYNPTQSQFPSSYVGRYFFADYCGGWIRVLDPNTATTELFASGLDAPVDLAVGPEGSLYYLDRGRKSVHRIQYTPNGGAPVITTQPVNQRVVAGKTVTFSVQATGTAPLSYQWQHDGVDMPGKTGPSLSLSLVVLSDSGARLRVRVSNAAGSVLSNEAILTVVAGTAPVATILTPAVGSQYRATQVISFSGSGTDAEEGTLPASAFTWRVDFHHADHLHPFMPDTSGVKSGSFTIPDTGETSSDVWYRIHLTVKDSTGLTHEVIRDVNPLKVLLTLDSQPSGLQLTLDGQPLQAPAQVVGVVGMLRSLGVVSPQVKDGVTYVFSAWSDGPPATHDIHTPATDTRYTANFTASASSAGLRAEYFGTEDLTGAKVERVDGTVDFRWNNGAPMASLGPDGFSVRWTGSVVPQYSETYTFYTQSNDGVRLWVNGQLLIDNWTRHDTTENSGTISLQAGRAYSLRMEFFEHTGVATARLFWSSAHRSKQLIPADRLRTSSSAATP</sequence>
<dbReference type="Gene3D" id="2.60.40.10">
    <property type="entry name" value="Immunoglobulins"/>
    <property type="match status" value="1"/>
</dbReference>
<dbReference type="EMBL" id="CP071090">
    <property type="protein sequence ID" value="QSQ21419.1"/>
    <property type="molecule type" value="Genomic_DNA"/>
</dbReference>
<dbReference type="InterPro" id="IPR007110">
    <property type="entry name" value="Ig-like_dom"/>
</dbReference>
<feature type="chain" id="PRO_5047467079" evidence="1">
    <location>
        <begin position="20"/>
        <end position="805"/>
    </location>
</feature>
<dbReference type="InterPro" id="IPR011658">
    <property type="entry name" value="PA14_dom"/>
</dbReference>
<feature type="signal peptide" evidence="1">
    <location>
        <begin position="1"/>
        <end position="19"/>
    </location>
</feature>
<dbReference type="Pfam" id="PF07995">
    <property type="entry name" value="GSDH"/>
    <property type="match status" value="1"/>
</dbReference>
<dbReference type="InterPro" id="IPR037524">
    <property type="entry name" value="PA14/GLEYA"/>
</dbReference>
<proteinExistence type="predicted"/>
<dbReference type="SUPFAM" id="SSF56988">
    <property type="entry name" value="Anthrax protective antigen"/>
    <property type="match status" value="1"/>
</dbReference>
<evidence type="ECO:0000256" key="1">
    <source>
        <dbReference type="SAM" id="SignalP"/>
    </source>
</evidence>